<feature type="compositionally biased region" description="Low complexity" evidence="1">
    <location>
        <begin position="80"/>
        <end position="99"/>
    </location>
</feature>
<evidence type="ECO:0000256" key="1">
    <source>
        <dbReference type="SAM" id="MobiDB-lite"/>
    </source>
</evidence>
<keyword evidence="2" id="KW-0732">Signal</keyword>
<feature type="region of interest" description="Disordered" evidence="1">
    <location>
        <begin position="67"/>
        <end position="100"/>
    </location>
</feature>
<comment type="caution">
    <text evidence="3">The sequence shown here is derived from an EMBL/GenBank/DDBJ whole genome shotgun (WGS) entry which is preliminary data.</text>
</comment>
<sequence length="196" mass="21031">MSLPSQRFSWTLIGVLAMLAISTVCAHPIQASTTADQAESLPAVQPRDPRLIPDTERYLSEVFDLLGVSDPTPTEKKPIETPIETPSETPSETSSETPSATGILSSLFKAEYGKPINLDATPVVSASGVTYSATIKQGNQQQIENIQIGPGYHSGEKLSASDLPIIFAAVETELASRWRDAVDSSDELGLDDKFNL</sequence>
<accession>A0AAD6BUS0</accession>
<dbReference type="RefSeq" id="XP_056759985.1">
    <property type="nucleotide sequence ID" value="XM_056915231.1"/>
</dbReference>
<reference evidence="3" key="2">
    <citation type="journal article" date="2023" name="IMA Fungus">
        <title>Comparative genomic study of the Penicillium genus elucidates a diverse pangenome and 15 lateral gene transfer events.</title>
        <authorList>
            <person name="Petersen C."/>
            <person name="Sorensen T."/>
            <person name="Nielsen M.R."/>
            <person name="Sondergaard T.E."/>
            <person name="Sorensen J.L."/>
            <person name="Fitzpatrick D.A."/>
            <person name="Frisvad J.C."/>
            <person name="Nielsen K.L."/>
        </authorList>
    </citation>
    <scope>NUCLEOTIDE SEQUENCE</scope>
    <source>
        <strain evidence="3">IBT 16125</strain>
    </source>
</reference>
<organism evidence="3 4">
    <name type="scientific">Penicillium daleae</name>
    <dbReference type="NCBI Taxonomy" id="63821"/>
    <lineage>
        <taxon>Eukaryota</taxon>
        <taxon>Fungi</taxon>
        <taxon>Dikarya</taxon>
        <taxon>Ascomycota</taxon>
        <taxon>Pezizomycotina</taxon>
        <taxon>Eurotiomycetes</taxon>
        <taxon>Eurotiomycetidae</taxon>
        <taxon>Eurotiales</taxon>
        <taxon>Aspergillaceae</taxon>
        <taxon>Penicillium</taxon>
    </lineage>
</organism>
<keyword evidence="4" id="KW-1185">Reference proteome</keyword>
<evidence type="ECO:0000313" key="4">
    <source>
        <dbReference type="Proteomes" id="UP001213681"/>
    </source>
</evidence>
<reference evidence="3" key="1">
    <citation type="submission" date="2022-12" db="EMBL/GenBank/DDBJ databases">
        <authorList>
            <person name="Petersen C."/>
        </authorList>
    </citation>
    <scope>NUCLEOTIDE SEQUENCE</scope>
    <source>
        <strain evidence="3">IBT 16125</strain>
    </source>
</reference>
<evidence type="ECO:0000313" key="3">
    <source>
        <dbReference type="EMBL" id="KAJ5432693.1"/>
    </source>
</evidence>
<dbReference type="GeneID" id="81605474"/>
<feature type="chain" id="PRO_5042195452" evidence="2">
    <location>
        <begin position="27"/>
        <end position="196"/>
    </location>
</feature>
<dbReference type="Proteomes" id="UP001213681">
    <property type="component" value="Unassembled WGS sequence"/>
</dbReference>
<evidence type="ECO:0000256" key="2">
    <source>
        <dbReference type="SAM" id="SignalP"/>
    </source>
</evidence>
<feature type="signal peptide" evidence="2">
    <location>
        <begin position="1"/>
        <end position="26"/>
    </location>
</feature>
<gene>
    <name evidence="3" type="ORF">N7458_011849</name>
</gene>
<dbReference type="AlphaFoldDB" id="A0AAD6BUS0"/>
<dbReference type="EMBL" id="JAPVEA010000009">
    <property type="protein sequence ID" value="KAJ5432693.1"/>
    <property type="molecule type" value="Genomic_DNA"/>
</dbReference>
<name>A0AAD6BUS0_9EURO</name>
<proteinExistence type="predicted"/>
<protein>
    <submittedName>
        <fullName evidence="3">Uncharacterized protein</fullName>
    </submittedName>
</protein>